<evidence type="ECO:0000313" key="4">
    <source>
        <dbReference type="Proteomes" id="UP001302812"/>
    </source>
</evidence>
<dbReference type="InterPro" id="IPR021476">
    <property type="entry name" value="Egh16-like"/>
</dbReference>
<keyword evidence="4" id="KW-1185">Reference proteome</keyword>
<dbReference type="Proteomes" id="UP001302812">
    <property type="component" value="Unassembled WGS sequence"/>
</dbReference>
<evidence type="ECO:0000313" key="3">
    <source>
        <dbReference type="EMBL" id="KAK4112218.1"/>
    </source>
</evidence>
<proteinExistence type="predicted"/>
<dbReference type="EMBL" id="MU853343">
    <property type="protein sequence ID" value="KAK4112218.1"/>
    <property type="molecule type" value="Genomic_DNA"/>
</dbReference>
<reference evidence="3" key="1">
    <citation type="journal article" date="2023" name="Mol. Phylogenet. Evol.">
        <title>Genome-scale phylogeny and comparative genomics of the fungal order Sordariales.</title>
        <authorList>
            <person name="Hensen N."/>
            <person name="Bonometti L."/>
            <person name="Westerberg I."/>
            <person name="Brannstrom I.O."/>
            <person name="Guillou S."/>
            <person name="Cros-Aarteil S."/>
            <person name="Calhoun S."/>
            <person name="Haridas S."/>
            <person name="Kuo A."/>
            <person name="Mondo S."/>
            <person name="Pangilinan J."/>
            <person name="Riley R."/>
            <person name="LaButti K."/>
            <person name="Andreopoulos B."/>
            <person name="Lipzen A."/>
            <person name="Chen C."/>
            <person name="Yan M."/>
            <person name="Daum C."/>
            <person name="Ng V."/>
            <person name="Clum A."/>
            <person name="Steindorff A."/>
            <person name="Ohm R.A."/>
            <person name="Martin F."/>
            <person name="Silar P."/>
            <person name="Natvig D.O."/>
            <person name="Lalanne C."/>
            <person name="Gautier V."/>
            <person name="Ament-Velasquez S.L."/>
            <person name="Kruys A."/>
            <person name="Hutchinson M.I."/>
            <person name="Powell A.J."/>
            <person name="Barry K."/>
            <person name="Miller A.N."/>
            <person name="Grigoriev I.V."/>
            <person name="Debuchy R."/>
            <person name="Gladieux P."/>
            <person name="Hiltunen Thoren M."/>
            <person name="Johannesson H."/>
        </authorList>
    </citation>
    <scope>NUCLEOTIDE SEQUENCE</scope>
    <source>
        <strain evidence="3">CBS 508.74</strain>
    </source>
</reference>
<accession>A0AAN6TD83</accession>
<feature type="region of interest" description="Disordered" evidence="1">
    <location>
        <begin position="112"/>
        <end position="135"/>
    </location>
</feature>
<dbReference type="PANTHER" id="PTHR34618">
    <property type="entry name" value="SURFACE PROTEIN MAS1, PUTATIVE-RELATED"/>
    <property type="match status" value="1"/>
</dbReference>
<name>A0AAN6TD83_9PEZI</name>
<dbReference type="AlphaFoldDB" id="A0AAN6TD83"/>
<protein>
    <recommendedName>
        <fullName evidence="5">Cell surface protein</fullName>
    </recommendedName>
</protein>
<evidence type="ECO:0000256" key="1">
    <source>
        <dbReference type="SAM" id="MobiDB-lite"/>
    </source>
</evidence>
<keyword evidence="2" id="KW-0732">Signal</keyword>
<dbReference type="Pfam" id="PF11327">
    <property type="entry name" value="Egh16-like"/>
    <property type="match status" value="1"/>
</dbReference>
<comment type="caution">
    <text evidence="3">The sequence shown here is derived from an EMBL/GenBank/DDBJ whole genome shotgun (WGS) entry which is preliminary data.</text>
</comment>
<organism evidence="3 4">
    <name type="scientific">Canariomyces notabilis</name>
    <dbReference type="NCBI Taxonomy" id="2074819"/>
    <lineage>
        <taxon>Eukaryota</taxon>
        <taxon>Fungi</taxon>
        <taxon>Dikarya</taxon>
        <taxon>Ascomycota</taxon>
        <taxon>Pezizomycotina</taxon>
        <taxon>Sordariomycetes</taxon>
        <taxon>Sordariomycetidae</taxon>
        <taxon>Sordariales</taxon>
        <taxon>Chaetomiaceae</taxon>
        <taxon>Canariomyces</taxon>
    </lineage>
</organism>
<evidence type="ECO:0000256" key="2">
    <source>
        <dbReference type="SAM" id="SignalP"/>
    </source>
</evidence>
<feature type="chain" id="PRO_5042841433" description="Cell surface protein" evidence="2">
    <location>
        <begin position="19"/>
        <end position="305"/>
    </location>
</feature>
<reference evidence="3" key="2">
    <citation type="submission" date="2023-05" db="EMBL/GenBank/DDBJ databases">
        <authorList>
            <consortium name="Lawrence Berkeley National Laboratory"/>
            <person name="Steindorff A."/>
            <person name="Hensen N."/>
            <person name="Bonometti L."/>
            <person name="Westerberg I."/>
            <person name="Brannstrom I.O."/>
            <person name="Guillou S."/>
            <person name="Cros-Aarteil S."/>
            <person name="Calhoun S."/>
            <person name="Haridas S."/>
            <person name="Kuo A."/>
            <person name="Mondo S."/>
            <person name="Pangilinan J."/>
            <person name="Riley R."/>
            <person name="Labutti K."/>
            <person name="Andreopoulos B."/>
            <person name="Lipzen A."/>
            <person name="Chen C."/>
            <person name="Yanf M."/>
            <person name="Daum C."/>
            <person name="Ng V."/>
            <person name="Clum A."/>
            <person name="Ohm R."/>
            <person name="Martin F."/>
            <person name="Silar P."/>
            <person name="Natvig D."/>
            <person name="Lalanne C."/>
            <person name="Gautier V."/>
            <person name="Ament-Velasquez S.L."/>
            <person name="Kruys A."/>
            <person name="Hutchinson M.I."/>
            <person name="Powell A.J."/>
            <person name="Barry K."/>
            <person name="Miller A.N."/>
            <person name="Grigoriev I.V."/>
            <person name="Debuchy R."/>
            <person name="Gladieux P."/>
            <person name="Thoren M.H."/>
            <person name="Johannesson H."/>
        </authorList>
    </citation>
    <scope>NUCLEOTIDE SEQUENCE</scope>
    <source>
        <strain evidence="3">CBS 508.74</strain>
    </source>
</reference>
<evidence type="ECO:0008006" key="5">
    <source>
        <dbReference type="Google" id="ProtNLM"/>
    </source>
</evidence>
<feature type="signal peptide" evidence="2">
    <location>
        <begin position="1"/>
        <end position="18"/>
    </location>
</feature>
<dbReference type="GeneID" id="89935801"/>
<dbReference type="RefSeq" id="XP_064669788.1">
    <property type="nucleotide sequence ID" value="XM_064811676.1"/>
</dbReference>
<sequence>MHTSDLLVLALLTPSTVAHGVVTMIKGANGVMMPGLSIADGTPRDCSSNRCGSQADTAIIRDREIRSGEVGPLGRTQGNGPIDAATMISNFMGTGTAPTVNAANASVGVEDDISGLGNSRNNRNNNRRQDQGGRMSKVARQLFRGLFGGGGTKTTVATESMVSATAGVGATEGLPTCADDGSIEMVFLQINQDGAGPLEAAIDGTSGGTDPAAFQTAEVTQDVPGIGFGGLSLATTREFPLTVQMPAGMTCDGTVAGVNNVCIVRVRNSAAAGPFGGSAAFTQSPAARKRAIEYRLKKRGQAFRA</sequence>
<dbReference type="PANTHER" id="PTHR34618:SF1">
    <property type="entry name" value="SECRETED PROTEIN"/>
    <property type="match status" value="1"/>
</dbReference>
<gene>
    <name evidence="3" type="ORF">N656DRAFT_710425</name>
</gene>